<proteinExistence type="predicted"/>
<evidence type="ECO:0000313" key="2">
    <source>
        <dbReference type="Proteomes" id="UP001164746"/>
    </source>
</evidence>
<name>A0ABY7DZ03_MYAAR</name>
<protein>
    <submittedName>
        <fullName evidence="1">Uncharacterized protein</fullName>
    </submittedName>
</protein>
<reference evidence="1" key="1">
    <citation type="submission" date="2022-11" db="EMBL/GenBank/DDBJ databases">
        <title>Centuries of genome instability and evolution in soft-shell clam transmissible cancer (bioRxiv).</title>
        <authorList>
            <person name="Hart S.F.M."/>
            <person name="Yonemitsu M.A."/>
            <person name="Giersch R.M."/>
            <person name="Beal B.F."/>
            <person name="Arriagada G."/>
            <person name="Davis B.W."/>
            <person name="Ostrander E.A."/>
            <person name="Goff S.P."/>
            <person name="Metzger M.J."/>
        </authorList>
    </citation>
    <scope>NUCLEOTIDE SEQUENCE</scope>
    <source>
        <strain evidence="1">MELC-2E11</strain>
        <tissue evidence="1">Siphon/mantle</tissue>
    </source>
</reference>
<keyword evidence="2" id="KW-1185">Reference proteome</keyword>
<feature type="non-terminal residue" evidence="1">
    <location>
        <position position="384"/>
    </location>
</feature>
<sequence>RMKASFWNITNCVRQKSRAENTEVVTPDEPGKDDTKMWCKVQSAFENLSKLSLKTLIVVYSGHHGFHTKQENAKNKTQSIKPLKSVTGSSIEDLEGFFKLSENELLKDKELYNEIPKLSTVDTIFLFEDCCYGDAEIKAALKNKRVVKFNSSTTTTTSRVDLNKNESKYIGILIKALTATKETITELYEHPECDICENNANTLFTESFLTVYDLQAFIAKYIAHSKTGVPSFSAQTISGKDRILAYRYNFRVVVQFQINKPKGGEVEVEVSLSYDDSTKYLVENEYTRYIVENEDKLAEYAAVVSIQVEHGPREVHRKEIDSLEQASSAWIARRDLIAQIRNVAKIDFQNYVADIVSSKDVEYIFNFVSTEAEQFCRMIETPDM</sequence>
<evidence type="ECO:0000313" key="1">
    <source>
        <dbReference type="EMBL" id="WAR01896.1"/>
    </source>
</evidence>
<dbReference type="Proteomes" id="UP001164746">
    <property type="component" value="Chromosome 4"/>
</dbReference>
<gene>
    <name evidence="1" type="ORF">MAR_008454</name>
</gene>
<organism evidence="1 2">
    <name type="scientific">Mya arenaria</name>
    <name type="common">Soft-shell clam</name>
    <dbReference type="NCBI Taxonomy" id="6604"/>
    <lineage>
        <taxon>Eukaryota</taxon>
        <taxon>Metazoa</taxon>
        <taxon>Spiralia</taxon>
        <taxon>Lophotrochozoa</taxon>
        <taxon>Mollusca</taxon>
        <taxon>Bivalvia</taxon>
        <taxon>Autobranchia</taxon>
        <taxon>Heteroconchia</taxon>
        <taxon>Euheterodonta</taxon>
        <taxon>Imparidentia</taxon>
        <taxon>Neoheterodontei</taxon>
        <taxon>Myida</taxon>
        <taxon>Myoidea</taxon>
        <taxon>Myidae</taxon>
        <taxon>Mya</taxon>
    </lineage>
</organism>
<dbReference type="EMBL" id="CP111015">
    <property type="protein sequence ID" value="WAR01896.1"/>
    <property type="molecule type" value="Genomic_DNA"/>
</dbReference>
<accession>A0ABY7DZ03</accession>